<evidence type="ECO:0000313" key="1">
    <source>
        <dbReference type="EMBL" id="TEB05780.1"/>
    </source>
</evidence>
<organism evidence="1 2">
    <name type="scientific">Pelotomaculum schinkii</name>
    <dbReference type="NCBI Taxonomy" id="78350"/>
    <lineage>
        <taxon>Bacteria</taxon>
        <taxon>Bacillati</taxon>
        <taxon>Bacillota</taxon>
        <taxon>Clostridia</taxon>
        <taxon>Eubacteriales</taxon>
        <taxon>Desulfotomaculaceae</taxon>
        <taxon>Pelotomaculum</taxon>
    </lineage>
</organism>
<sequence>MWYGYLLKICNLAPADKNIRPLYLEGDHAPTQLTWYIVLLLSIQSHRTAIAYCKKAEPGTHMRTVPLCV</sequence>
<name>A0A4Y7RAS9_9FIRM</name>
<proteinExistence type="predicted"/>
<dbReference type="AlphaFoldDB" id="A0A4Y7RAS9"/>
<reference evidence="1 2" key="1">
    <citation type="journal article" date="2018" name="Environ. Microbiol.">
        <title>Novel energy conservation strategies and behaviour of Pelotomaculum schinkii driving syntrophic propionate catabolism.</title>
        <authorList>
            <person name="Hidalgo-Ahumada C.A.P."/>
            <person name="Nobu M.K."/>
            <person name="Narihiro T."/>
            <person name="Tamaki H."/>
            <person name="Liu W.T."/>
            <person name="Kamagata Y."/>
            <person name="Stams A.J.M."/>
            <person name="Imachi H."/>
            <person name="Sousa D.Z."/>
        </authorList>
    </citation>
    <scope>NUCLEOTIDE SEQUENCE [LARGE SCALE GENOMIC DNA]</scope>
    <source>
        <strain evidence="1 2">HH</strain>
    </source>
</reference>
<protein>
    <submittedName>
        <fullName evidence="1">Uncharacterized protein</fullName>
    </submittedName>
</protein>
<comment type="caution">
    <text evidence="1">The sequence shown here is derived from an EMBL/GenBank/DDBJ whole genome shotgun (WGS) entry which is preliminary data.</text>
</comment>
<dbReference type="EMBL" id="QFGA01000002">
    <property type="protein sequence ID" value="TEB05780.1"/>
    <property type="molecule type" value="Genomic_DNA"/>
</dbReference>
<keyword evidence="2" id="KW-1185">Reference proteome</keyword>
<gene>
    <name evidence="1" type="ORF">Psch_02821</name>
</gene>
<evidence type="ECO:0000313" key="2">
    <source>
        <dbReference type="Proteomes" id="UP000298324"/>
    </source>
</evidence>
<dbReference type="Proteomes" id="UP000298324">
    <property type="component" value="Unassembled WGS sequence"/>
</dbReference>
<accession>A0A4Y7RAS9</accession>